<dbReference type="EMBL" id="KT754690">
    <property type="protein sequence ID" value="ALS04524.1"/>
    <property type="molecule type" value="mRNA"/>
</dbReference>
<protein>
    <submittedName>
        <fullName evidence="2">Uncharacterized protein</fullName>
    </submittedName>
</protein>
<name>A0A0U2UFF7_ACAPC</name>
<evidence type="ECO:0000313" key="2">
    <source>
        <dbReference type="EMBL" id="ALS04523.1"/>
    </source>
</evidence>
<sequence>MRVVFLLLLCLSGVFAPFPKQHQLNPFNPFIDPVWQTLDKETKKSVYANWLNYEPEKKAFIDYLEQADRRKNADKTAWSEAKQLFKEASKEWVNALKGNLPTPDRTAEVKVEGTREKPGKVKTTTRYKLGSQLQWENFMAAFQLALHLRLAEKRALYQYFLEHARKMGNKKKSAEKQAKSDTQNLKDKVKGTYLKFLDKYKDKLYKVWVKAESAKKDVEKEFKKYA</sequence>
<reference evidence="2" key="1">
    <citation type="journal article" date="2015" name="Sci. Rep.">
        <title>Spliced leader RNA trans-splicing discovered in copepods.</title>
        <authorList>
            <person name="Yang F."/>
            <person name="Xu D."/>
            <person name="Zhuang Y."/>
            <person name="Yi X."/>
            <person name="Huang Y."/>
            <person name="Chen H."/>
            <person name="Lin S."/>
            <person name="Campbell D.A."/>
            <person name="Sturm N.R."/>
            <person name="Liu G."/>
            <person name="Zhang H."/>
        </authorList>
    </citation>
    <scope>NUCLEOTIDE SEQUENCE</scope>
</reference>
<evidence type="ECO:0000256" key="1">
    <source>
        <dbReference type="SAM" id="SignalP"/>
    </source>
</evidence>
<proteinExistence type="evidence at transcript level"/>
<accession>A0A0U2UFF7</accession>
<dbReference type="AlphaFoldDB" id="A0A0U2UFF7"/>
<dbReference type="EMBL" id="KT754689">
    <property type="protein sequence ID" value="ALS04523.1"/>
    <property type="molecule type" value="mRNA"/>
</dbReference>
<feature type="signal peptide" evidence="1">
    <location>
        <begin position="1"/>
        <end position="16"/>
    </location>
</feature>
<feature type="chain" id="PRO_5007437421" evidence="1">
    <location>
        <begin position="17"/>
        <end position="226"/>
    </location>
</feature>
<organism evidence="2">
    <name type="scientific">Acartia pacifica</name>
    <name type="common">Copepod</name>
    <dbReference type="NCBI Taxonomy" id="335913"/>
    <lineage>
        <taxon>Eukaryota</taxon>
        <taxon>Metazoa</taxon>
        <taxon>Ecdysozoa</taxon>
        <taxon>Arthropoda</taxon>
        <taxon>Crustacea</taxon>
        <taxon>Multicrustacea</taxon>
        <taxon>Hexanauplia</taxon>
        <taxon>Copepoda</taxon>
        <taxon>Calanoida</taxon>
        <taxon>Acartiidae</taxon>
        <taxon>Acartia</taxon>
    </lineage>
</organism>
<keyword evidence="1" id="KW-0732">Signal</keyword>